<dbReference type="PANTHER" id="PTHR43153">
    <property type="entry name" value="ELECTRON TRANSFER FLAVOPROTEIN ALPHA"/>
    <property type="match status" value="1"/>
</dbReference>
<feature type="domain" description="Electron transfer flavoprotein alpha subunit C-terminal" evidence="4">
    <location>
        <begin position="166"/>
        <end position="244"/>
    </location>
</feature>
<evidence type="ECO:0000256" key="3">
    <source>
        <dbReference type="ARBA" id="ARBA00022630"/>
    </source>
</evidence>
<dbReference type="InterPro" id="IPR029035">
    <property type="entry name" value="DHS-like_NAD/FAD-binding_dom"/>
</dbReference>
<accession>A0A031LTU9</accession>
<name>A0A031LTU9_9CREN</name>
<dbReference type="STRING" id="1160895.CM19_03755"/>
<evidence type="ECO:0000259" key="5">
    <source>
        <dbReference type="Pfam" id="PF01012"/>
    </source>
</evidence>
<proteinExistence type="inferred from homology"/>
<sequence length="285" mass="30586">MKIVVFSESPPHYRMASALAQGFNAELIGISPQPQKLTDVNYVYDKLDEDGLVDFISSLSPDVVITGSVRRDRAIASRVAGRLRLPYIPDAVSLGIEGNVIKVTRTAYSGIALVDVTANIPAVITVAGTSIQPKEKETKVEKLSFKEGRIKTLSVKSTTSGASPATAQIVIGVGRGMGSKENVNYAEELAKSLGGVVGGSRPVCADLHWVSEDRQIGLSGLRIRPKLYIALGISGQPQHIAGIRDSKVIVAVNKDKDAPILENADYLVVGDAVEFCKLMKEKFKR</sequence>
<comment type="caution">
    <text evidence="6">The sequence shown here is derived from an EMBL/GenBank/DDBJ whole genome shotgun (WGS) entry which is preliminary data.</text>
</comment>
<feature type="domain" description="Electron transfer flavoprotein alpha/beta-subunit N-terminal" evidence="5">
    <location>
        <begin position="52"/>
        <end position="142"/>
    </location>
</feature>
<evidence type="ECO:0000256" key="2">
    <source>
        <dbReference type="ARBA" id="ARBA00022448"/>
    </source>
</evidence>
<gene>
    <name evidence="6" type="ORF">CM19_03755</name>
</gene>
<dbReference type="OrthoDB" id="307696at2157"/>
<dbReference type="InterPro" id="IPR014731">
    <property type="entry name" value="ETF_asu_C"/>
</dbReference>
<dbReference type="InterPro" id="IPR014730">
    <property type="entry name" value="ETF_a/b_N"/>
</dbReference>
<dbReference type="GO" id="GO:0050660">
    <property type="term" value="F:flavin adenine dinucleotide binding"/>
    <property type="evidence" value="ECO:0007669"/>
    <property type="project" value="InterPro"/>
</dbReference>
<dbReference type="GO" id="GO:0033539">
    <property type="term" value="P:fatty acid beta-oxidation using acyl-CoA dehydrogenase"/>
    <property type="evidence" value="ECO:0007669"/>
    <property type="project" value="TreeGrafter"/>
</dbReference>
<dbReference type="FunFam" id="3.40.50.1220:FF:000004">
    <property type="entry name" value="Electron transfer flavoprotein"/>
    <property type="match status" value="1"/>
</dbReference>
<evidence type="ECO:0000313" key="6">
    <source>
        <dbReference type="EMBL" id="EZQ10558.1"/>
    </source>
</evidence>
<dbReference type="Gene3D" id="3.40.50.620">
    <property type="entry name" value="HUPs"/>
    <property type="match status" value="1"/>
</dbReference>
<comment type="similarity">
    <text evidence="1">Belongs to the ETF alpha-subunit/FixB family.</text>
</comment>
<dbReference type="SUPFAM" id="SSF52467">
    <property type="entry name" value="DHS-like NAD/FAD-binding domain"/>
    <property type="match status" value="1"/>
</dbReference>
<reference evidence="6 7" key="1">
    <citation type="submission" date="2014-03" db="EMBL/GenBank/DDBJ databases">
        <title>Draft genome sequence of the novel thermoacidophilic archaea Acidianus copahuensis ALE1 strain, isolated from Copahue volcanic area in Neuquen Argentina.</title>
        <authorList>
            <person name="Urbieta M.S."/>
            <person name="Rascovan N."/>
            <person name="Castro C."/>
            <person name="Revale S."/>
            <person name="Giaveno M.A."/>
            <person name="Vazquez M.P."/>
            <person name="Donati E.R."/>
        </authorList>
    </citation>
    <scope>NUCLEOTIDE SEQUENCE [LARGE SCALE GENOMIC DNA]</scope>
    <source>
        <strain evidence="6 7">ALE1</strain>
    </source>
</reference>
<organism evidence="6 7">
    <name type="scientific">Candidatus Acidianus copahuensis</name>
    <dbReference type="NCBI Taxonomy" id="1160895"/>
    <lineage>
        <taxon>Archaea</taxon>
        <taxon>Thermoproteota</taxon>
        <taxon>Thermoprotei</taxon>
        <taxon>Sulfolobales</taxon>
        <taxon>Sulfolobaceae</taxon>
        <taxon>Acidianus</taxon>
    </lineage>
</organism>
<dbReference type="InterPro" id="IPR014729">
    <property type="entry name" value="Rossmann-like_a/b/a_fold"/>
</dbReference>
<evidence type="ECO:0000256" key="1">
    <source>
        <dbReference type="ARBA" id="ARBA00005817"/>
    </source>
</evidence>
<keyword evidence="2" id="KW-0813">Transport</keyword>
<dbReference type="Proteomes" id="UP000024332">
    <property type="component" value="Unassembled WGS sequence"/>
</dbReference>
<dbReference type="Pfam" id="PF00766">
    <property type="entry name" value="ETF_alpha"/>
    <property type="match status" value="1"/>
</dbReference>
<keyword evidence="7" id="KW-1185">Reference proteome</keyword>
<dbReference type="PIRSF" id="PIRSF000089">
    <property type="entry name" value="Electra_flavoP_a"/>
    <property type="match status" value="1"/>
</dbReference>
<dbReference type="Pfam" id="PF01012">
    <property type="entry name" value="ETF"/>
    <property type="match status" value="1"/>
</dbReference>
<dbReference type="PANTHER" id="PTHR43153:SF11">
    <property type="entry name" value="ELECTRON TRANSFER FLAVOPROTEIN, SUBUNIT ALPHA (ETFA)"/>
    <property type="match status" value="1"/>
</dbReference>
<keyword evidence="3" id="KW-0285">Flavoprotein</keyword>
<evidence type="ECO:0000259" key="4">
    <source>
        <dbReference type="Pfam" id="PF00766"/>
    </source>
</evidence>
<protein>
    <submittedName>
        <fullName evidence="6">Electron transfer flavoprotein subunit alpha</fullName>
    </submittedName>
</protein>
<dbReference type="EMBL" id="JFZT01000021">
    <property type="protein sequence ID" value="EZQ10558.1"/>
    <property type="molecule type" value="Genomic_DNA"/>
</dbReference>
<dbReference type="InterPro" id="IPR001308">
    <property type="entry name" value="ETF_a/FixB"/>
</dbReference>
<dbReference type="AlphaFoldDB" id="A0A031LTU9"/>
<dbReference type="RefSeq" id="WP_048099060.1">
    <property type="nucleotide sequence ID" value="NZ_JFZT01000021.1"/>
</dbReference>
<dbReference type="Gene3D" id="3.40.50.1220">
    <property type="entry name" value="TPP-binding domain"/>
    <property type="match status" value="1"/>
</dbReference>
<dbReference type="SUPFAM" id="SSF52402">
    <property type="entry name" value="Adenine nucleotide alpha hydrolases-like"/>
    <property type="match status" value="1"/>
</dbReference>
<evidence type="ECO:0000313" key="7">
    <source>
        <dbReference type="Proteomes" id="UP000024332"/>
    </source>
</evidence>
<dbReference type="GO" id="GO:0009055">
    <property type="term" value="F:electron transfer activity"/>
    <property type="evidence" value="ECO:0007669"/>
    <property type="project" value="InterPro"/>
</dbReference>